<dbReference type="EMBL" id="CP126212">
    <property type="protein sequence ID" value="WIA14703.1"/>
    <property type="molecule type" value="Genomic_DNA"/>
</dbReference>
<proteinExistence type="predicted"/>
<name>A0ABY8U4W4_TETOB</name>
<gene>
    <name evidence="1" type="ORF">OEZ85_003197</name>
</gene>
<protein>
    <recommendedName>
        <fullName evidence="3">Sushi domain-containing protein</fullName>
    </recommendedName>
</protein>
<evidence type="ECO:0008006" key="3">
    <source>
        <dbReference type="Google" id="ProtNLM"/>
    </source>
</evidence>
<organism evidence="1 2">
    <name type="scientific">Tetradesmus obliquus</name>
    <name type="common">Green alga</name>
    <name type="synonym">Acutodesmus obliquus</name>
    <dbReference type="NCBI Taxonomy" id="3088"/>
    <lineage>
        <taxon>Eukaryota</taxon>
        <taxon>Viridiplantae</taxon>
        <taxon>Chlorophyta</taxon>
        <taxon>core chlorophytes</taxon>
        <taxon>Chlorophyceae</taxon>
        <taxon>CS clade</taxon>
        <taxon>Sphaeropleales</taxon>
        <taxon>Scenedesmaceae</taxon>
        <taxon>Tetradesmus</taxon>
    </lineage>
</organism>
<evidence type="ECO:0000313" key="1">
    <source>
        <dbReference type="EMBL" id="WIA14703.1"/>
    </source>
</evidence>
<dbReference type="Proteomes" id="UP001244341">
    <property type="component" value="Chromosome 5b"/>
</dbReference>
<keyword evidence="2" id="KW-1185">Reference proteome</keyword>
<evidence type="ECO:0000313" key="2">
    <source>
        <dbReference type="Proteomes" id="UP001244341"/>
    </source>
</evidence>
<sequence>MTTVAAASTACNACRPGRYFNLTIITDPATGEATTSTPSCLQCPLGSVSPGGRFFTTNNTGPICSACPGASTTNRTCSARCAFCKPGHAGPLPCTACPVGAWSPGGPAAPNYTCTDCAAGINTSGTGSTSQDQCQAPACVPLCNSTADIPLGGKCGEAPNGYGEVCNRTCTATAKRVGKEDAGVPLQCQNGTCVAPVNACTPTCTNNAEVEPMGSCAPAIKDGCCSTCELKCSSKSQCMFGTQSFVQVGVCVPFPEPTTCYSLGLPPALELGFWNESCLSTPIGGNCAATCPAGYQPGSSRAPPHLPAPLTLPEALCGASLQAAARKRGAWDISCLTTPLSGSCTATCPAGYQPGSSGPPTSTCSFDPARGLVWGAPVGSCERVPPLDCEGRPAALQNGAWSCGGTTPDWQTCQRTCNQLFTVSGTLSARCTNGVWGPTQGSCIVAPRPPNPVIANQALTDCGTPGRDVPATSTLLKRAIFTWTDYTLPFINGISSVGNSYTTLGVMSNGFVVFGGRGSGACALNNVWNAMPTNACLRPGATETTTAAIFFDNILADSVLAYEDPSNQYVIIQYSMVTRAGTDTLVGQFQVYLFSNGNTGYIYNNVHASPESKGSLAAIGIKYNGGVAGSVTTTYGYRLENPGAPPRPVITFPTANAVLKRADLKLDWTMSAGSLGTEGTYFLYMGSDILLNKPLRVPAASYRAWLSAPTTTKHIPGNLAQTAWSFTPVLSNNAYTGWASVALFACSINGCSKACPVEFIITDQGAEMDTGQ</sequence>
<reference evidence="1 2" key="1">
    <citation type="submission" date="2023-05" db="EMBL/GenBank/DDBJ databases">
        <title>A 100% complete, gapless, phased diploid assembly of the Scenedesmus obliquus UTEX 3031 genome.</title>
        <authorList>
            <person name="Biondi T.C."/>
            <person name="Hanschen E.R."/>
            <person name="Kwon T."/>
            <person name="Eng W."/>
            <person name="Kruse C.P.S."/>
            <person name="Koehler S.I."/>
            <person name="Kunde Y."/>
            <person name="Gleasner C.D."/>
            <person name="You Mak K.T."/>
            <person name="Polle J."/>
            <person name="Hovde B.T."/>
            <person name="Starkenburg S.R."/>
        </authorList>
    </citation>
    <scope>NUCLEOTIDE SEQUENCE [LARGE SCALE GENOMIC DNA]</scope>
    <source>
        <strain evidence="1 2">DOE0152z</strain>
    </source>
</reference>
<accession>A0ABY8U4W4</accession>